<name>A0AAV6TH87_9ARAC</name>
<dbReference type="EMBL" id="JAFNEN010004722">
    <property type="protein sequence ID" value="KAG8170883.1"/>
    <property type="molecule type" value="Genomic_DNA"/>
</dbReference>
<protein>
    <submittedName>
        <fullName evidence="1">Uncharacterized protein</fullName>
    </submittedName>
</protein>
<evidence type="ECO:0000313" key="2">
    <source>
        <dbReference type="Proteomes" id="UP000827092"/>
    </source>
</evidence>
<comment type="caution">
    <text evidence="1">The sequence shown here is derived from an EMBL/GenBank/DDBJ whole genome shotgun (WGS) entry which is preliminary data.</text>
</comment>
<proteinExistence type="predicted"/>
<reference evidence="1 2" key="1">
    <citation type="journal article" date="2022" name="Nat. Ecol. Evol.">
        <title>A masculinizing supergene underlies an exaggerated male reproductive morph in a spider.</title>
        <authorList>
            <person name="Hendrickx F."/>
            <person name="De Corte Z."/>
            <person name="Sonet G."/>
            <person name="Van Belleghem S.M."/>
            <person name="Kostlbacher S."/>
            <person name="Vangestel C."/>
        </authorList>
    </citation>
    <scope>NUCLEOTIDE SEQUENCE [LARGE SCALE GENOMIC DNA]</scope>
    <source>
        <strain evidence="1">W744_W776</strain>
    </source>
</reference>
<dbReference type="AlphaFoldDB" id="A0AAV6TH87"/>
<gene>
    <name evidence="1" type="ORF">JTE90_015700</name>
</gene>
<evidence type="ECO:0000313" key="1">
    <source>
        <dbReference type="EMBL" id="KAG8170883.1"/>
    </source>
</evidence>
<dbReference type="Proteomes" id="UP000827092">
    <property type="component" value="Unassembled WGS sequence"/>
</dbReference>
<sequence>MGEKSACMTEGRTRQDESAQWVHFGKAELRCWMNQTPVKRRCSTLMRPHEGVVCSRQSDDGHGSRNSAKEW</sequence>
<keyword evidence="2" id="KW-1185">Reference proteome</keyword>
<organism evidence="1 2">
    <name type="scientific">Oedothorax gibbosus</name>
    <dbReference type="NCBI Taxonomy" id="931172"/>
    <lineage>
        <taxon>Eukaryota</taxon>
        <taxon>Metazoa</taxon>
        <taxon>Ecdysozoa</taxon>
        <taxon>Arthropoda</taxon>
        <taxon>Chelicerata</taxon>
        <taxon>Arachnida</taxon>
        <taxon>Araneae</taxon>
        <taxon>Araneomorphae</taxon>
        <taxon>Entelegynae</taxon>
        <taxon>Araneoidea</taxon>
        <taxon>Linyphiidae</taxon>
        <taxon>Erigoninae</taxon>
        <taxon>Oedothorax</taxon>
    </lineage>
</organism>
<accession>A0AAV6TH87</accession>